<evidence type="ECO:0000313" key="6">
    <source>
        <dbReference type="EMBL" id="KKB63600.1"/>
    </source>
</evidence>
<dbReference type="Pfam" id="PF03466">
    <property type="entry name" value="LysR_substrate"/>
    <property type="match status" value="1"/>
</dbReference>
<keyword evidence="4" id="KW-0804">Transcription</keyword>
<dbReference type="Gene3D" id="3.40.190.10">
    <property type="entry name" value="Periplasmic binding protein-like II"/>
    <property type="match status" value="2"/>
</dbReference>
<comment type="similarity">
    <text evidence="1">Belongs to the LysR transcriptional regulatory family.</text>
</comment>
<evidence type="ECO:0000256" key="2">
    <source>
        <dbReference type="ARBA" id="ARBA00023015"/>
    </source>
</evidence>
<dbReference type="InterPro" id="IPR036390">
    <property type="entry name" value="WH_DNA-bd_sf"/>
</dbReference>
<sequence>MKMNHPSFHEIPDLNLLRVFLTIWDTGNLTLAGERLGLTQSAVSHALRRLRTLFDDPLFVRAPSGAAHAMVPTTAAKRLHDPVEAAFSLIDRALQEHGDFDPQRVQRTFRLSMSDMSAYYLLPALLALLEKEAPGVRLDVTQLSVEALGMAMRAGEIDIALGYLPGLHEECRRRVLFNDDSVCLVRRDHPVREDTPSVDVLNRLHYLYASSNTTGHYLAERMLSEHGLDRNFVVRLPHFTVAPEVIRNTDLAVIFPRSIAERFNHGGEFRLLTLPFTLPSIDVQLYRHERFERDTGITWLYDQITTLLTPAAA</sequence>
<dbReference type="STRING" id="28092.WM40_10785"/>
<dbReference type="RefSeq" id="WP_024902272.1">
    <property type="nucleotide sequence ID" value="NZ_CADFGU010000001.1"/>
</dbReference>
<dbReference type="SUPFAM" id="SSF53850">
    <property type="entry name" value="Periplasmic binding protein-like II"/>
    <property type="match status" value="1"/>
</dbReference>
<dbReference type="OrthoDB" id="5495633at2"/>
<dbReference type="InterPro" id="IPR050389">
    <property type="entry name" value="LysR-type_TF"/>
</dbReference>
<keyword evidence="7" id="KW-1185">Reference proteome</keyword>
<dbReference type="EMBL" id="LAQU01000009">
    <property type="protein sequence ID" value="KKB63600.1"/>
    <property type="molecule type" value="Genomic_DNA"/>
</dbReference>
<dbReference type="PROSITE" id="PS50931">
    <property type="entry name" value="HTH_LYSR"/>
    <property type="match status" value="1"/>
</dbReference>
<proteinExistence type="inferred from homology"/>
<name>A0A0F5K108_9BURK</name>
<evidence type="ECO:0000313" key="7">
    <source>
        <dbReference type="Proteomes" id="UP000033618"/>
    </source>
</evidence>
<accession>A0A0F5K108</accession>
<reference evidence="6 7" key="1">
    <citation type="submission" date="2015-03" db="EMBL/GenBank/DDBJ databases">
        <title>Draft Genome Sequence of Burkholderia andropogonis type strain ICMP2807, isolated from Sorghum bicolor.</title>
        <authorList>
            <person name="Lopes-Santos L."/>
            <person name="Castro D.B."/>
            <person name="Ottoboni L.M."/>
            <person name="Park D."/>
            <person name="Weirc B.S."/>
            <person name="Destefano S.A."/>
        </authorList>
    </citation>
    <scope>NUCLEOTIDE SEQUENCE [LARGE SCALE GENOMIC DNA]</scope>
    <source>
        <strain evidence="6 7">ICMP2807</strain>
    </source>
</reference>
<dbReference type="GO" id="GO:0003677">
    <property type="term" value="F:DNA binding"/>
    <property type="evidence" value="ECO:0007669"/>
    <property type="project" value="UniProtKB-KW"/>
</dbReference>
<dbReference type="Gene3D" id="1.10.10.10">
    <property type="entry name" value="Winged helix-like DNA-binding domain superfamily/Winged helix DNA-binding domain"/>
    <property type="match status" value="1"/>
</dbReference>
<dbReference type="Proteomes" id="UP000033618">
    <property type="component" value="Unassembled WGS sequence"/>
</dbReference>
<dbReference type="InterPro" id="IPR000847">
    <property type="entry name" value="LysR_HTH_N"/>
</dbReference>
<evidence type="ECO:0000256" key="1">
    <source>
        <dbReference type="ARBA" id="ARBA00009437"/>
    </source>
</evidence>
<dbReference type="CDD" id="cd08459">
    <property type="entry name" value="PBP2_DntR_NahR_LinR_like"/>
    <property type="match status" value="1"/>
</dbReference>
<dbReference type="InterPro" id="IPR005119">
    <property type="entry name" value="LysR_subst-bd"/>
</dbReference>
<dbReference type="PANTHER" id="PTHR30118:SF15">
    <property type="entry name" value="TRANSCRIPTIONAL REGULATORY PROTEIN"/>
    <property type="match status" value="1"/>
</dbReference>
<evidence type="ECO:0000256" key="4">
    <source>
        <dbReference type="ARBA" id="ARBA00023163"/>
    </source>
</evidence>
<evidence type="ECO:0000259" key="5">
    <source>
        <dbReference type="PROSITE" id="PS50931"/>
    </source>
</evidence>
<feature type="domain" description="HTH lysR-type" evidence="5">
    <location>
        <begin position="12"/>
        <end position="73"/>
    </location>
</feature>
<dbReference type="PANTHER" id="PTHR30118">
    <property type="entry name" value="HTH-TYPE TRANSCRIPTIONAL REGULATOR LEUO-RELATED"/>
    <property type="match status" value="1"/>
</dbReference>
<dbReference type="SUPFAM" id="SSF46785">
    <property type="entry name" value="Winged helix' DNA-binding domain"/>
    <property type="match status" value="1"/>
</dbReference>
<dbReference type="Pfam" id="PF00126">
    <property type="entry name" value="HTH_1"/>
    <property type="match status" value="1"/>
</dbReference>
<dbReference type="InterPro" id="IPR036388">
    <property type="entry name" value="WH-like_DNA-bd_sf"/>
</dbReference>
<dbReference type="AlphaFoldDB" id="A0A0F5K108"/>
<dbReference type="GO" id="GO:0003700">
    <property type="term" value="F:DNA-binding transcription factor activity"/>
    <property type="evidence" value="ECO:0007669"/>
    <property type="project" value="InterPro"/>
</dbReference>
<gene>
    <name evidence="6" type="ORF">WM40_10785</name>
</gene>
<dbReference type="PATRIC" id="fig|28092.6.peg.2541"/>
<keyword evidence="3" id="KW-0238">DNA-binding</keyword>
<protein>
    <submittedName>
        <fullName evidence="6">LysR family transcriptional regulator</fullName>
    </submittedName>
</protein>
<evidence type="ECO:0000256" key="3">
    <source>
        <dbReference type="ARBA" id="ARBA00023125"/>
    </source>
</evidence>
<keyword evidence="2" id="KW-0805">Transcription regulation</keyword>
<organism evidence="6 7">
    <name type="scientific">Robbsia andropogonis</name>
    <dbReference type="NCBI Taxonomy" id="28092"/>
    <lineage>
        <taxon>Bacteria</taxon>
        <taxon>Pseudomonadati</taxon>
        <taxon>Pseudomonadota</taxon>
        <taxon>Betaproteobacteria</taxon>
        <taxon>Burkholderiales</taxon>
        <taxon>Burkholderiaceae</taxon>
        <taxon>Robbsia</taxon>
    </lineage>
</organism>
<dbReference type="PRINTS" id="PR00039">
    <property type="entry name" value="HTHLYSR"/>
</dbReference>
<comment type="caution">
    <text evidence="6">The sequence shown here is derived from an EMBL/GenBank/DDBJ whole genome shotgun (WGS) entry which is preliminary data.</text>
</comment>